<reference evidence="1" key="1">
    <citation type="submission" date="2021-01" db="EMBL/GenBank/DDBJ databases">
        <authorList>
            <consortium name="Genoscope - CEA"/>
            <person name="William W."/>
        </authorList>
    </citation>
    <scope>NUCLEOTIDE SEQUENCE</scope>
</reference>
<name>A0A816IP96_BRANA</name>
<evidence type="ECO:0000313" key="1">
    <source>
        <dbReference type="EMBL" id="CAF1711974.1"/>
    </source>
</evidence>
<dbReference type="AlphaFoldDB" id="A0A816IP96"/>
<dbReference type="Proteomes" id="UP001295469">
    <property type="component" value="Chromosome C03"/>
</dbReference>
<proteinExistence type="predicted"/>
<sequence>MGMRQMPLPCRYCIAAPMSSSSALPLGAPSSSPSSDSRWRWKRCFRGTHRHPEKNMKGKRTELRLLNL</sequence>
<protein>
    <submittedName>
        <fullName evidence="1">(rape) hypothetical protein</fullName>
    </submittedName>
</protein>
<gene>
    <name evidence="1" type="ORF">DARMORV10_C03P88380.1</name>
</gene>
<accession>A0A816IP96</accession>
<organism evidence="1">
    <name type="scientific">Brassica napus</name>
    <name type="common">Rape</name>
    <dbReference type="NCBI Taxonomy" id="3708"/>
    <lineage>
        <taxon>Eukaryota</taxon>
        <taxon>Viridiplantae</taxon>
        <taxon>Streptophyta</taxon>
        <taxon>Embryophyta</taxon>
        <taxon>Tracheophyta</taxon>
        <taxon>Spermatophyta</taxon>
        <taxon>Magnoliopsida</taxon>
        <taxon>eudicotyledons</taxon>
        <taxon>Gunneridae</taxon>
        <taxon>Pentapetalae</taxon>
        <taxon>rosids</taxon>
        <taxon>malvids</taxon>
        <taxon>Brassicales</taxon>
        <taxon>Brassicaceae</taxon>
        <taxon>Brassiceae</taxon>
        <taxon>Brassica</taxon>
    </lineage>
</organism>
<dbReference type="EMBL" id="HG994367">
    <property type="protein sequence ID" value="CAF1711974.1"/>
    <property type="molecule type" value="Genomic_DNA"/>
</dbReference>